<dbReference type="AlphaFoldDB" id="A0A246GFA2"/>
<reference evidence="1 2" key="1">
    <citation type="journal article" date="2017" name="Infect. Genet. Evol.">
        <title>Comparative genome analysis of fish pathogen Flavobacterium columnare reveals extensive sequence diversity within the species.</title>
        <authorList>
            <person name="Kayansamruaj P."/>
            <person name="Dong H.T."/>
            <person name="Hirono I."/>
            <person name="Kondo H."/>
            <person name="Senapin S."/>
            <person name="Rodkhum C."/>
        </authorList>
    </citation>
    <scope>NUCLEOTIDE SEQUENCE [LARGE SCALE GENOMIC DNA]</scope>
    <source>
        <strain evidence="1 2">1215</strain>
    </source>
</reference>
<accession>A0A246GFA2</accession>
<organism evidence="1 2">
    <name type="scientific">Flavobacterium davisii</name>
    <dbReference type="NCBI Taxonomy" id="2906077"/>
    <lineage>
        <taxon>Bacteria</taxon>
        <taxon>Pseudomonadati</taxon>
        <taxon>Bacteroidota</taxon>
        <taxon>Flavobacteriia</taxon>
        <taxon>Flavobacteriales</taxon>
        <taxon>Flavobacteriaceae</taxon>
        <taxon>Flavobacterium</taxon>
    </lineage>
</organism>
<dbReference type="EMBL" id="MTCZ01000250">
    <property type="protein sequence ID" value="OWP82800.1"/>
    <property type="molecule type" value="Genomic_DNA"/>
</dbReference>
<dbReference type="RefSeq" id="WP_088394842.1">
    <property type="nucleotide sequence ID" value="NZ_MTCZ01000250.1"/>
</dbReference>
<protein>
    <submittedName>
        <fullName evidence="1">Uncharacterized protein</fullName>
    </submittedName>
</protein>
<name>A0A246GFA2_9FLAO</name>
<gene>
    <name evidence="1" type="ORF">BWK59_13925</name>
</gene>
<dbReference type="Proteomes" id="UP000197768">
    <property type="component" value="Unassembled WGS sequence"/>
</dbReference>
<sequence length="105" mass="12499">MNTQDKINALYNKFSASVLETIVNMEFKRTYDIRELSSEEIEVIYKRFFPEKSTFDSQFKKEQDDELKRLKSVILKEAQFIGIYTPESWVTFNRLCSIKASLKRL</sequence>
<comment type="caution">
    <text evidence="1">The sequence shown here is derived from an EMBL/GenBank/DDBJ whole genome shotgun (WGS) entry which is preliminary data.</text>
</comment>
<evidence type="ECO:0000313" key="1">
    <source>
        <dbReference type="EMBL" id="OWP82800.1"/>
    </source>
</evidence>
<proteinExistence type="predicted"/>
<evidence type="ECO:0000313" key="2">
    <source>
        <dbReference type="Proteomes" id="UP000197768"/>
    </source>
</evidence>